<evidence type="ECO:0000256" key="1">
    <source>
        <dbReference type="ARBA" id="ARBA00004167"/>
    </source>
</evidence>
<evidence type="ECO:0000313" key="8">
    <source>
        <dbReference type="Proteomes" id="UP001549086"/>
    </source>
</evidence>
<accession>A0ABV2HEX4</accession>
<keyword evidence="4" id="KW-1003">Cell membrane</keyword>
<gene>
    <name evidence="7" type="ORF">ABID23_000154</name>
</gene>
<organism evidence="7 8">
    <name type="scientific">Bartonella silvatica</name>
    <dbReference type="NCBI Taxonomy" id="357760"/>
    <lineage>
        <taxon>Bacteria</taxon>
        <taxon>Pseudomonadati</taxon>
        <taxon>Pseudomonadota</taxon>
        <taxon>Alphaproteobacteria</taxon>
        <taxon>Hyphomicrobiales</taxon>
        <taxon>Bartonellaceae</taxon>
        <taxon>Bartonella</taxon>
    </lineage>
</organism>
<dbReference type="Proteomes" id="UP001549086">
    <property type="component" value="Unassembled WGS sequence"/>
</dbReference>
<reference evidence="7 8" key="1">
    <citation type="submission" date="2024-06" db="EMBL/GenBank/DDBJ databases">
        <title>Genomic Encyclopedia of Type Strains, Phase IV (KMG-IV): sequencing the most valuable type-strain genomes for metagenomic binning, comparative biology and taxonomic classification.</title>
        <authorList>
            <person name="Goeker M."/>
        </authorList>
    </citation>
    <scope>NUCLEOTIDE SEQUENCE [LARGE SCALE GENOMIC DNA]</scope>
    <source>
        <strain evidence="7 8">DSM 23649</strain>
    </source>
</reference>
<name>A0ABV2HEX4_9HYPH</name>
<keyword evidence="5" id="KW-0430">Lectin</keyword>
<dbReference type="Pfam" id="PF07886">
    <property type="entry name" value="BA14K"/>
    <property type="match status" value="1"/>
</dbReference>
<proteinExistence type="inferred from homology"/>
<keyword evidence="8" id="KW-1185">Reference proteome</keyword>
<evidence type="ECO:0000256" key="6">
    <source>
        <dbReference type="ARBA" id="ARBA00025321"/>
    </source>
</evidence>
<comment type="similarity">
    <text evidence="2">Belongs to the BA14k family.</text>
</comment>
<protein>
    <recommendedName>
        <fullName evidence="3">Lectin-like protein BA14k</fullName>
    </recommendedName>
</protein>
<evidence type="ECO:0000256" key="5">
    <source>
        <dbReference type="ARBA" id="ARBA00022734"/>
    </source>
</evidence>
<evidence type="ECO:0000256" key="4">
    <source>
        <dbReference type="ARBA" id="ARBA00022475"/>
    </source>
</evidence>
<sequence length="143" mass="16655">MISNNIIGSAQKNISDIEAKVALQDFSQESSVPLIFTGRRELNGFKGYHNYRRGYVKYKDNWWYPKAAFVVSSYSNTKPASLKAVSDVKKANLTHSVEKSKPWMIKEHVESCRARYRSYNVNDNSYQPFHGHRKQCLSHFFKR</sequence>
<evidence type="ECO:0000256" key="2">
    <source>
        <dbReference type="ARBA" id="ARBA00010270"/>
    </source>
</evidence>
<evidence type="ECO:0000256" key="3">
    <source>
        <dbReference type="ARBA" id="ARBA00020552"/>
    </source>
</evidence>
<comment type="subcellular location">
    <subcellularLocation>
        <location evidence="1">Membrane</location>
        <topology evidence="1">Single-pass membrane protein</topology>
    </subcellularLocation>
</comment>
<dbReference type="InterPro" id="IPR012413">
    <property type="entry name" value="BA14K"/>
</dbReference>
<comment type="function">
    <text evidence="6">Has immunoglobulin-binding and hemagglutination properties, and can bind to mannose. Essential for virulence. May be involved in LPS biosynthesis or polysaccharide transport.</text>
</comment>
<evidence type="ECO:0000313" key="7">
    <source>
        <dbReference type="EMBL" id="MET3589084.1"/>
    </source>
</evidence>
<keyword evidence="4" id="KW-0472">Membrane</keyword>
<comment type="caution">
    <text evidence="7">The sequence shown here is derived from an EMBL/GenBank/DDBJ whole genome shotgun (WGS) entry which is preliminary data.</text>
</comment>
<dbReference type="EMBL" id="JBEPLI010000001">
    <property type="protein sequence ID" value="MET3589084.1"/>
    <property type="molecule type" value="Genomic_DNA"/>
</dbReference>